<name>Q4SGT8_TETNG</name>
<feature type="domain" description="Consortin C-terminal" evidence="3">
    <location>
        <begin position="1"/>
        <end position="47"/>
    </location>
</feature>
<protein>
    <submittedName>
        <fullName evidence="4">(spotted green pufferfish) hypothetical protein</fullName>
    </submittedName>
</protein>
<feature type="non-terminal residue" evidence="4">
    <location>
        <position position="1"/>
    </location>
</feature>
<feature type="domain" description="Consortin C-terminal" evidence="3">
    <location>
        <begin position="70"/>
        <end position="135"/>
    </location>
</feature>
<dbReference type="GO" id="GO:0042998">
    <property type="term" value="P:positive regulation of Golgi to plasma membrane protein transport"/>
    <property type="evidence" value="ECO:0007669"/>
    <property type="project" value="InterPro"/>
</dbReference>
<organism evidence="4">
    <name type="scientific">Tetraodon nigroviridis</name>
    <name type="common">Spotted green pufferfish</name>
    <name type="synonym">Chelonodon nigroviridis</name>
    <dbReference type="NCBI Taxonomy" id="99883"/>
    <lineage>
        <taxon>Eukaryota</taxon>
        <taxon>Metazoa</taxon>
        <taxon>Chordata</taxon>
        <taxon>Craniata</taxon>
        <taxon>Vertebrata</taxon>
        <taxon>Euteleostomi</taxon>
        <taxon>Actinopterygii</taxon>
        <taxon>Neopterygii</taxon>
        <taxon>Teleostei</taxon>
        <taxon>Neoteleostei</taxon>
        <taxon>Acanthomorphata</taxon>
        <taxon>Eupercaria</taxon>
        <taxon>Tetraodontiformes</taxon>
        <taxon>Tetradontoidea</taxon>
        <taxon>Tetraodontidae</taxon>
        <taxon>Tetraodon</taxon>
    </lineage>
</organism>
<reference evidence="4" key="2">
    <citation type="submission" date="2004-02" db="EMBL/GenBank/DDBJ databases">
        <authorList>
            <consortium name="Genoscope"/>
            <consortium name="Whitehead Institute Centre for Genome Research"/>
        </authorList>
    </citation>
    <scope>NUCLEOTIDE SEQUENCE</scope>
</reference>
<dbReference type="PANTHER" id="PTHR28581:SF1">
    <property type="entry name" value="CONSORTIN"/>
    <property type="match status" value="1"/>
</dbReference>
<evidence type="ECO:0000256" key="2">
    <source>
        <dbReference type="SAM" id="Phobius"/>
    </source>
</evidence>
<dbReference type="GO" id="GO:0030133">
    <property type="term" value="C:transport vesicle"/>
    <property type="evidence" value="ECO:0007669"/>
    <property type="project" value="TreeGrafter"/>
</dbReference>
<dbReference type="OrthoDB" id="9894200at2759"/>
<feature type="non-terminal residue" evidence="4">
    <location>
        <position position="138"/>
    </location>
</feature>
<proteinExistence type="predicted"/>
<accession>Q4SGT8</accession>
<dbReference type="Pfam" id="PF15281">
    <property type="entry name" value="Consortin_C"/>
    <property type="match status" value="2"/>
</dbReference>
<dbReference type="PANTHER" id="PTHR28581">
    <property type="entry name" value="CONSORTIN"/>
    <property type="match status" value="1"/>
</dbReference>
<comment type="caution">
    <text evidence="4">The sequence shown here is derived from an EMBL/GenBank/DDBJ whole genome shotgun (WGS) entry which is preliminary data.</text>
</comment>
<evidence type="ECO:0000259" key="3">
    <source>
        <dbReference type="Pfam" id="PF15281"/>
    </source>
</evidence>
<dbReference type="InterPro" id="IPR042318">
    <property type="entry name" value="Consortin"/>
</dbReference>
<dbReference type="GO" id="GO:0005802">
    <property type="term" value="C:trans-Golgi network"/>
    <property type="evidence" value="ECO:0007669"/>
    <property type="project" value="InterPro"/>
</dbReference>
<dbReference type="GO" id="GO:0071253">
    <property type="term" value="F:connexin binding"/>
    <property type="evidence" value="ECO:0007669"/>
    <property type="project" value="InterPro"/>
</dbReference>
<dbReference type="EMBL" id="CAAE01014590">
    <property type="protein sequence ID" value="CAG00144.1"/>
    <property type="molecule type" value="Genomic_DNA"/>
</dbReference>
<reference evidence="4" key="1">
    <citation type="journal article" date="2004" name="Nature">
        <title>Genome duplication in the teleost fish Tetraodon nigroviridis reveals the early vertebrate proto-karyotype.</title>
        <authorList>
            <person name="Jaillon O."/>
            <person name="Aury J.-M."/>
            <person name="Brunet F."/>
            <person name="Petit J.-L."/>
            <person name="Stange-Thomann N."/>
            <person name="Mauceli E."/>
            <person name="Bouneau L."/>
            <person name="Fischer C."/>
            <person name="Ozouf-Costaz C."/>
            <person name="Bernot A."/>
            <person name="Nicaud S."/>
            <person name="Jaffe D."/>
            <person name="Fisher S."/>
            <person name="Lutfalla G."/>
            <person name="Dossat C."/>
            <person name="Segurens B."/>
            <person name="Dasilva C."/>
            <person name="Salanoubat M."/>
            <person name="Levy M."/>
            <person name="Boudet N."/>
            <person name="Castellano S."/>
            <person name="Anthouard V."/>
            <person name="Jubin C."/>
            <person name="Castelli V."/>
            <person name="Katinka M."/>
            <person name="Vacherie B."/>
            <person name="Biemont C."/>
            <person name="Skalli Z."/>
            <person name="Cattolico L."/>
            <person name="Poulain J."/>
            <person name="De Berardinis V."/>
            <person name="Cruaud C."/>
            <person name="Duprat S."/>
            <person name="Brottier P."/>
            <person name="Coutanceau J.-P."/>
            <person name="Gouzy J."/>
            <person name="Parra G."/>
            <person name="Lardier G."/>
            <person name="Chapple C."/>
            <person name="McKernan K.J."/>
            <person name="McEwan P."/>
            <person name="Bosak S."/>
            <person name="Kellis M."/>
            <person name="Volff J.-N."/>
            <person name="Guigo R."/>
            <person name="Zody M.C."/>
            <person name="Mesirov J."/>
            <person name="Lindblad-Toh K."/>
            <person name="Birren B."/>
            <person name="Nusbaum C."/>
            <person name="Kahn D."/>
            <person name="Robinson-Rechavi M."/>
            <person name="Laudet V."/>
            <person name="Schachter V."/>
            <person name="Quetier F."/>
            <person name="Saurin W."/>
            <person name="Scarpelli C."/>
            <person name="Wincker P."/>
            <person name="Lander E.S."/>
            <person name="Weissenbach J."/>
            <person name="Roest Crollius H."/>
        </authorList>
    </citation>
    <scope>NUCLEOTIDE SEQUENCE [LARGE SCALE GENOMIC DNA]</scope>
</reference>
<gene>
    <name evidence="4" type="ORF">GSTENG00018482001</name>
</gene>
<keyword evidence="2" id="KW-0472">Membrane</keyword>
<evidence type="ECO:0000313" key="4">
    <source>
        <dbReference type="EMBL" id="CAG00144.1"/>
    </source>
</evidence>
<keyword evidence="2" id="KW-0812">Transmembrane</keyword>
<dbReference type="KEGG" id="tng:GSTEN00018482G001"/>
<sequence>DGLVSILKRRRASLDGLPPPSINPSKQNSKRKVRFSEPEDGAEPGPQSAVCPPNGRRRSFLTLLLCICISDEVSGDSCLILLLLCLVTVVISIGGTALYCTLVGSYSSICTDFTHNVDFYTANIRGFLAGLRCWLPLP</sequence>
<dbReference type="GO" id="GO:0005886">
    <property type="term" value="C:plasma membrane"/>
    <property type="evidence" value="ECO:0007669"/>
    <property type="project" value="TreeGrafter"/>
</dbReference>
<dbReference type="AlphaFoldDB" id="Q4SGT8"/>
<evidence type="ECO:0000256" key="1">
    <source>
        <dbReference type="SAM" id="MobiDB-lite"/>
    </source>
</evidence>
<keyword evidence="2" id="KW-1133">Transmembrane helix</keyword>
<feature type="transmembrane region" description="Helical" evidence="2">
    <location>
        <begin position="79"/>
        <end position="99"/>
    </location>
</feature>
<feature type="region of interest" description="Disordered" evidence="1">
    <location>
        <begin position="13"/>
        <end position="51"/>
    </location>
</feature>
<dbReference type="InterPro" id="IPR028129">
    <property type="entry name" value="Consortin_C"/>
</dbReference>